<name>A0A1Y2F0V2_9FUNG</name>
<accession>A0A1Y2F0V2</accession>
<dbReference type="AlphaFoldDB" id="A0A1Y2F0V2"/>
<evidence type="ECO:0000313" key="2">
    <source>
        <dbReference type="EMBL" id="ORY77470.1"/>
    </source>
</evidence>
<dbReference type="EMBL" id="MCOG01000019">
    <property type="protein sequence ID" value="ORY77470.1"/>
    <property type="molecule type" value="Genomic_DNA"/>
</dbReference>
<feature type="compositionally biased region" description="Polar residues" evidence="1">
    <location>
        <begin position="323"/>
        <end position="333"/>
    </location>
</feature>
<gene>
    <name evidence="2" type="ORF">LY90DRAFT_665253</name>
</gene>
<organism evidence="2 3">
    <name type="scientific">Neocallimastix californiae</name>
    <dbReference type="NCBI Taxonomy" id="1754190"/>
    <lineage>
        <taxon>Eukaryota</taxon>
        <taxon>Fungi</taxon>
        <taxon>Fungi incertae sedis</taxon>
        <taxon>Chytridiomycota</taxon>
        <taxon>Chytridiomycota incertae sedis</taxon>
        <taxon>Neocallimastigomycetes</taxon>
        <taxon>Neocallimastigales</taxon>
        <taxon>Neocallimastigaceae</taxon>
        <taxon>Neocallimastix</taxon>
    </lineage>
</organism>
<dbReference type="OrthoDB" id="2144981at2759"/>
<keyword evidence="3" id="KW-1185">Reference proteome</keyword>
<evidence type="ECO:0000256" key="1">
    <source>
        <dbReference type="SAM" id="MobiDB-lite"/>
    </source>
</evidence>
<dbReference type="Proteomes" id="UP000193920">
    <property type="component" value="Unassembled WGS sequence"/>
</dbReference>
<feature type="region of interest" description="Disordered" evidence="1">
    <location>
        <begin position="323"/>
        <end position="349"/>
    </location>
</feature>
<feature type="compositionally biased region" description="Low complexity" evidence="1">
    <location>
        <begin position="198"/>
        <end position="212"/>
    </location>
</feature>
<feature type="region of interest" description="Disordered" evidence="1">
    <location>
        <begin position="175"/>
        <end position="214"/>
    </location>
</feature>
<feature type="compositionally biased region" description="Basic and acidic residues" evidence="1">
    <location>
        <begin position="188"/>
        <end position="197"/>
    </location>
</feature>
<reference evidence="2 3" key="1">
    <citation type="submission" date="2016-08" db="EMBL/GenBank/DDBJ databases">
        <title>A Parts List for Fungal Cellulosomes Revealed by Comparative Genomics.</title>
        <authorList>
            <consortium name="DOE Joint Genome Institute"/>
            <person name="Haitjema C.H."/>
            <person name="Gilmore S.P."/>
            <person name="Henske J.K."/>
            <person name="Solomon K.V."/>
            <person name="De Groot R."/>
            <person name="Kuo A."/>
            <person name="Mondo S.J."/>
            <person name="Salamov A.A."/>
            <person name="Labutti K."/>
            <person name="Zhao Z."/>
            <person name="Chiniquy J."/>
            <person name="Barry K."/>
            <person name="Brewer H.M."/>
            <person name="Purvine S.O."/>
            <person name="Wright A.T."/>
            <person name="Boxma B."/>
            <person name="Van Alen T."/>
            <person name="Hackstein J.H."/>
            <person name="Baker S.E."/>
            <person name="Grigoriev I.V."/>
            <person name="O'Malley M.A."/>
        </authorList>
    </citation>
    <scope>NUCLEOTIDE SEQUENCE [LARGE SCALE GENOMIC DNA]</scope>
    <source>
        <strain evidence="2 3">G1</strain>
    </source>
</reference>
<feature type="region of interest" description="Disordered" evidence="1">
    <location>
        <begin position="258"/>
        <end position="280"/>
    </location>
</feature>
<sequence>MLVLENTIFTFNQFPNNDNVEEEYDNTFDPILMDDYTQNPNPYSFVADKIDYDDYCPSPGIIDTQNEENISPVRRHRFSICKATDPQCIINYRRLSNACTSIIPSPNGNNISNSGNNIISASFPNTPYTIQPPLLFDDRKEDKKIPVINEFEGTGTPTLENSIFLNISRSYPNVTTPGGGGETSMFKFNDRNNDRTNDINNNNQSNNQSNNNFKSIASPFHTILTPNTFKAVLTPDQIIDNTYNNRDLDDQFRLFNYTEEDDDDDDDDDSYPSALNSNGQINIDDGEGMIMLNKNLQFNSKNNIKNSEIVTSISYEYNKNSKNITNNDVQGNRNIGRKEEDGEEEEEEEDFKASIEQIRERAELESKAVKSIEQLKIEKKIKTYSQNVQGLYGLWKDNLSIGFKSLLRE</sequence>
<evidence type="ECO:0000313" key="3">
    <source>
        <dbReference type="Proteomes" id="UP000193920"/>
    </source>
</evidence>
<protein>
    <submittedName>
        <fullName evidence="2">Uncharacterized protein</fullName>
    </submittedName>
</protein>
<proteinExistence type="predicted"/>
<comment type="caution">
    <text evidence="2">The sequence shown here is derived from an EMBL/GenBank/DDBJ whole genome shotgun (WGS) entry which is preliminary data.</text>
</comment>
<feature type="compositionally biased region" description="Acidic residues" evidence="1">
    <location>
        <begin position="258"/>
        <end position="270"/>
    </location>
</feature>